<dbReference type="GO" id="GO:0003677">
    <property type="term" value="F:DNA binding"/>
    <property type="evidence" value="ECO:0007669"/>
    <property type="project" value="UniProtKB-KW"/>
</dbReference>
<dbReference type="GeneID" id="30170394"/>
<keyword evidence="9" id="KW-1185">Reference proteome</keyword>
<dbReference type="OrthoDB" id="2564978at2759"/>
<evidence type="ECO:0000313" key="9">
    <source>
        <dbReference type="Proteomes" id="UP000094020"/>
    </source>
</evidence>
<evidence type="ECO:0000256" key="3">
    <source>
        <dbReference type="ARBA" id="ARBA00023155"/>
    </source>
</evidence>
<reference evidence="8" key="4">
    <citation type="submission" date="2024-02" db="EMBL/GenBank/DDBJ databases">
        <title>Comparative genomics of Cryptococcus and Kwoniella reveals pathogenesis evolution and contrasting modes of karyotype evolution via chromosome fusion or intercentromeric recombination.</title>
        <authorList>
            <person name="Coelho M.A."/>
            <person name="David-Palma M."/>
            <person name="Shea T."/>
            <person name="Bowers K."/>
            <person name="McGinley-Smith S."/>
            <person name="Mohammad A.W."/>
            <person name="Gnirke A."/>
            <person name="Yurkov A.M."/>
            <person name="Nowrousian M."/>
            <person name="Sun S."/>
            <person name="Cuomo C.A."/>
            <person name="Heitman J."/>
        </authorList>
    </citation>
    <scope>NUCLEOTIDE SEQUENCE</scope>
    <source>
        <strain evidence="8">CBS 10737</strain>
    </source>
</reference>
<keyword evidence="3" id="KW-0371">Homeobox</keyword>
<accession>A0A1B9I7A5</accession>
<name>A0A1B9I7A5_9TREE</name>
<feature type="region of interest" description="Disordered" evidence="5">
    <location>
        <begin position="92"/>
        <end position="144"/>
    </location>
</feature>
<comment type="similarity">
    <text evidence="1">Belongs to the TALE/M-ATYP homeobox family.</text>
</comment>
<dbReference type="STRING" id="1296096.A0A1B9I7A5"/>
<dbReference type="Proteomes" id="UP000094020">
    <property type="component" value="Chromosome 6"/>
</dbReference>
<gene>
    <name evidence="7" type="ORF">I206_02025</name>
    <name evidence="8" type="ORF">I206_104494</name>
</gene>
<reference evidence="8" key="2">
    <citation type="submission" date="2013-07" db="EMBL/GenBank/DDBJ databases">
        <authorList>
            <consortium name="The Broad Institute Genome Sequencing Platform"/>
            <person name="Cuomo C."/>
            <person name="Litvintseva A."/>
            <person name="Chen Y."/>
            <person name="Heitman J."/>
            <person name="Sun S."/>
            <person name="Springer D."/>
            <person name="Dromer F."/>
            <person name="Young S.K."/>
            <person name="Zeng Q."/>
            <person name="Gargeya S."/>
            <person name="Fitzgerald M."/>
            <person name="Abouelleil A."/>
            <person name="Alvarado L."/>
            <person name="Berlin A.M."/>
            <person name="Chapman S.B."/>
            <person name="Dewar J."/>
            <person name="Goldberg J."/>
            <person name="Griggs A."/>
            <person name="Gujja S."/>
            <person name="Hansen M."/>
            <person name="Howarth C."/>
            <person name="Imamovic A."/>
            <person name="Larimer J."/>
            <person name="McCowan C."/>
            <person name="Murphy C."/>
            <person name="Pearson M."/>
            <person name="Priest M."/>
            <person name="Roberts A."/>
            <person name="Saif S."/>
            <person name="Shea T."/>
            <person name="Sykes S."/>
            <person name="Wortman J."/>
            <person name="Nusbaum C."/>
            <person name="Birren B."/>
        </authorList>
    </citation>
    <scope>NUCLEOTIDE SEQUENCE</scope>
    <source>
        <strain evidence="8">CBS 10737</strain>
    </source>
</reference>
<evidence type="ECO:0000259" key="6">
    <source>
        <dbReference type="Pfam" id="PF05920"/>
    </source>
</evidence>
<reference evidence="7" key="1">
    <citation type="submission" date="2013-07" db="EMBL/GenBank/DDBJ databases">
        <title>The Genome Sequence of Cryptococcus pinus CBS10737.</title>
        <authorList>
            <consortium name="The Broad Institute Genome Sequencing Platform"/>
            <person name="Cuomo C."/>
            <person name="Litvintseva A."/>
            <person name="Chen Y."/>
            <person name="Heitman J."/>
            <person name="Sun S."/>
            <person name="Springer D."/>
            <person name="Dromer F."/>
            <person name="Young S.K."/>
            <person name="Zeng Q."/>
            <person name="Gargeya S."/>
            <person name="Fitzgerald M."/>
            <person name="Abouelleil A."/>
            <person name="Alvarado L."/>
            <person name="Berlin A.M."/>
            <person name="Chapman S.B."/>
            <person name="Dewar J."/>
            <person name="Goldberg J."/>
            <person name="Griggs A."/>
            <person name="Gujja S."/>
            <person name="Hansen M."/>
            <person name="Howarth C."/>
            <person name="Imamovic A."/>
            <person name="Larimer J."/>
            <person name="McCowan C."/>
            <person name="Murphy C."/>
            <person name="Pearson M."/>
            <person name="Priest M."/>
            <person name="Roberts A."/>
            <person name="Saif S."/>
            <person name="Shea T."/>
            <person name="Sykes S."/>
            <person name="Wortman J."/>
            <person name="Nusbaum C."/>
            <person name="Birren B."/>
        </authorList>
    </citation>
    <scope>NUCLEOTIDE SEQUENCE [LARGE SCALE GENOMIC DNA]</scope>
    <source>
        <strain evidence="7">CBS 10737</strain>
    </source>
</reference>
<evidence type="ECO:0000256" key="4">
    <source>
        <dbReference type="ARBA" id="ARBA00023242"/>
    </source>
</evidence>
<feature type="compositionally biased region" description="Low complexity" evidence="5">
    <location>
        <begin position="118"/>
        <end position="139"/>
    </location>
</feature>
<feature type="compositionally biased region" description="Low complexity" evidence="5">
    <location>
        <begin position="99"/>
        <end position="109"/>
    </location>
</feature>
<dbReference type="SUPFAM" id="SSF46689">
    <property type="entry name" value="Homeodomain-like"/>
    <property type="match status" value="1"/>
</dbReference>
<feature type="region of interest" description="Disordered" evidence="5">
    <location>
        <begin position="259"/>
        <end position="308"/>
    </location>
</feature>
<dbReference type="AlphaFoldDB" id="A0A1B9I7A5"/>
<sequence length="414" mass="46290">MFDQLDRFQKTFLLALKEGDDLSESYANLYDLSRNLTEITKTGTLGAKTATIAWTVANNIALVSKEALMLEESYSSSMEKLTHKVNHILLCDHGKRSRPSSSDSSTPVRSSKRYRAESCSSPSTPPTRSTSPTPSDSPSNQKEPDHTIVRTWFLQNLQKPYPTQAQKEHLSKKAGITVKKVDSDLTNFRRRSGWTECMQRFCGGDRDKMKKMIERVIAGKEERLEVIDSVEGIKDYLGKREEERVGDWVREITALTSTLPKVPNTPSSSETSSTISKHRSTSSLSSMSTVSNMIRTTQRSSSSSSTISTASSVSDVSFIMPTLSKKRLNPNAQPFTPNKRYVPNSLSMTRDVERDVRRLNPYDPSIWSTNTAIPLLPHMSSTTHNSWTIPRDSSFQPVLSEYTEGSVSGISRNI</sequence>
<evidence type="ECO:0000256" key="2">
    <source>
        <dbReference type="ARBA" id="ARBA00023125"/>
    </source>
</evidence>
<feature type="domain" description="KN homeodomain" evidence="6">
    <location>
        <begin position="152"/>
        <end position="191"/>
    </location>
</feature>
<dbReference type="KEGG" id="kpin:30170394"/>
<keyword evidence="4" id="KW-0539">Nucleus</keyword>
<keyword evidence="2" id="KW-0238">DNA-binding</keyword>
<dbReference type="InterPro" id="IPR008422">
    <property type="entry name" value="KN_HD"/>
</dbReference>
<dbReference type="Gene3D" id="1.10.10.60">
    <property type="entry name" value="Homeodomain-like"/>
    <property type="match status" value="1"/>
</dbReference>
<evidence type="ECO:0000313" key="7">
    <source>
        <dbReference type="EMBL" id="OCF51311.1"/>
    </source>
</evidence>
<organism evidence="7">
    <name type="scientific">Kwoniella pini CBS 10737</name>
    <dbReference type="NCBI Taxonomy" id="1296096"/>
    <lineage>
        <taxon>Eukaryota</taxon>
        <taxon>Fungi</taxon>
        <taxon>Dikarya</taxon>
        <taxon>Basidiomycota</taxon>
        <taxon>Agaricomycotina</taxon>
        <taxon>Tremellomycetes</taxon>
        <taxon>Tremellales</taxon>
        <taxon>Cryptococcaceae</taxon>
        <taxon>Kwoniella</taxon>
    </lineage>
</organism>
<protein>
    <recommendedName>
        <fullName evidence="6">KN homeodomain domain-containing protein</fullName>
    </recommendedName>
</protein>
<reference evidence="7" key="3">
    <citation type="submission" date="2016-07" db="EMBL/GenBank/DDBJ databases">
        <title>Evolution of pathogenesis and genome organization in the Tremellales.</title>
        <authorList>
            <person name="Cuomo C."/>
            <person name="Litvintseva A."/>
            <person name="Heitman J."/>
            <person name="Chen Y."/>
            <person name="Sun S."/>
            <person name="Springer D."/>
            <person name="Dromer F."/>
            <person name="Young S."/>
            <person name="Zeng Q."/>
            <person name="Chapman S."/>
            <person name="Gujja S."/>
            <person name="Saif S."/>
            <person name="Birren B."/>
        </authorList>
    </citation>
    <scope>NUCLEOTIDE SEQUENCE</scope>
    <source>
        <strain evidence="7">CBS 10737</strain>
    </source>
</reference>
<dbReference type="Pfam" id="PF05920">
    <property type="entry name" value="Homeobox_KN"/>
    <property type="match status" value="1"/>
</dbReference>
<dbReference type="InterPro" id="IPR009057">
    <property type="entry name" value="Homeodomain-like_sf"/>
</dbReference>
<proteinExistence type="inferred from homology"/>
<evidence type="ECO:0000313" key="8">
    <source>
        <dbReference type="EMBL" id="WWC70543.1"/>
    </source>
</evidence>
<feature type="compositionally biased region" description="Low complexity" evidence="5">
    <location>
        <begin position="265"/>
        <end position="291"/>
    </location>
</feature>
<dbReference type="EMBL" id="CP144524">
    <property type="protein sequence ID" value="WWC70543.1"/>
    <property type="molecule type" value="Genomic_DNA"/>
</dbReference>
<dbReference type="GO" id="GO:0006355">
    <property type="term" value="P:regulation of DNA-templated transcription"/>
    <property type="evidence" value="ECO:0007669"/>
    <property type="project" value="InterPro"/>
</dbReference>
<evidence type="ECO:0000256" key="5">
    <source>
        <dbReference type="SAM" id="MobiDB-lite"/>
    </source>
</evidence>
<dbReference type="RefSeq" id="XP_019012530.1">
    <property type="nucleotide sequence ID" value="XM_019153790.1"/>
</dbReference>
<evidence type="ECO:0000256" key="1">
    <source>
        <dbReference type="ARBA" id="ARBA00005800"/>
    </source>
</evidence>
<dbReference type="EMBL" id="KV700115">
    <property type="protein sequence ID" value="OCF51311.1"/>
    <property type="molecule type" value="Genomic_DNA"/>
</dbReference>